<dbReference type="InterPro" id="IPR004227">
    <property type="entry name" value="Formiminotransferase_cat"/>
</dbReference>
<evidence type="ECO:0000256" key="9">
    <source>
        <dbReference type="ARBA" id="ARBA00022490"/>
    </source>
</evidence>
<dbReference type="InterPro" id="IPR022384">
    <property type="entry name" value="FormiminoTrfase_cat_dom_sf"/>
</dbReference>
<dbReference type="Pfam" id="PF04961">
    <property type="entry name" value="FTCD_C"/>
    <property type="match status" value="1"/>
</dbReference>
<dbReference type="Pfam" id="PF02971">
    <property type="entry name" value="FTCD"/>
    <property type="match status" value="1"/>
</dbReference>
<evidence type="ECO:0000256" key="15">
    <source>
        <dbReference type="ARBA" id="ARBA00023239"/>
    </source>
</evidence>
<dbReference type="SUPFAM" id="SSF101262">
    <property type="entry name" value="Methenyltetrahydrofolate cyclohydrolase-like"/>
    <property type="match status" value="1"/>
</dbReference>
<evidence type="ECO:0000256" key="18">
    <source>
        <dbReference type="ARBA" id="ARBA00025915"/>
    </source>
</evidence>
<keyword evidence="11" id="KW-0369">Histidine metabolism</keyword>
<keyword evidence="15" id="KW-0456">Lyase</keyword>
<evidence type="ECO:0000256" key="13">
    <source>
        <dbReference type="ARBA" id="ARBA00023034"/>
    </source>
</evidence>
<keyword evidence="16" id="KW-0511">Multifunctional enzyme</keyword>
<dbReference type="Gene3D" id="1.20.120.680">
    <property type="entry name" value="Formiminotetrahydrofolate cyclodeaminase monomer, up-and-down helical bundle"/>
    <property type="match status" value="1"/>
</dbReference>
<evidence type="ECO:0000256" key="16">
    <source>
        <dbReference type="ARBA" id="ARBA00023268"/>
    </source>
</evidence>
<dbReference type="PANTHER" id="PTHR12234">
    <property type="entry name" value="FORMIMINOTRANSFERASE-CYCLODEAMINASE"/>
    <property type="match status" value="1"/>
</dbReference>
<evidence type="ECO:0000313" key="23">
    <source>
        <dbReference type="Proteomes" id="UP000648239"/>
    </source>
</evidence>
<dbReference type="GO" id="GO:0030409">
    <property type="term" value="F:glutamate formimidoyltransferase activity"/>
    <property type="evidence" value="ECO:0007669"/>
    <property type="project" value="UniProtKB-EC"/>
</dbReference>
<evidence type="ECO:0000256" key="11">
    <source>
        <dbReference type="ARBA" id="ARBA00022808"/>
    </source>
</evidence>
<organism evidence="22 23">
    <name type="scientific">Candidatus Polarisedimenticola svalbardensis</name>
    <dbReference type="NCBI Taxonomy" id="2886004"/>
    <lineage>
        <taxon>Bacteria</taxon>
        <taxon>Pseudomonadati</taxon>
        <taxon>Acidobacteriota</taxon>
        <taxon>Candidatus Polarisedimenticolia</taxon>
        <taxon>Candidatus Polarisedimenticolales</taxon>
        <taxon>Candidatus Polarisedimenticolaceae</taxon>
        <taxon>Candidatus Polarisedimenticola</taxon>
    </lineage>
</organism>
<keyword evidence="14" id="KW-0206">Cytoskeleton</keyword>
<keyword evidence="10 22" id="KW-0808">Transferase</keyword>
<dbReference type="GO" id="GO:0019556">
    <property type="term" value="P:L-histidine catabolic process to glutamate and formamide"/>
    <property type="evidence" value="ECO:0007669"/>
    <property type="project" value="UniProtKB-UniPathway"/>
</dbReference>
<dbReference type="Gene3D" id="3.30.990.10">
    <property type="entry name" value="Formiminotransferase, N-terminal subdomain"/>
    <property type="match status" value="1"/>
</dbReference>
<keyword evidence="12" id="KW-0290">Folate-binding</keyword>
<dbReference type="InterPro" id="IPR037064">
    <property type="entry name" value="Formiminotransferase_N_sf"/>
</dbReference>
<evidence type="ECO:0000256" key="3">
    <source>
        <dbReference type="ARBA" id="ARBA00005082"/>
    </source>
</evidence>
<keyword evidence="9" id="KW-0963">Cytoplasm</keyword>
<evidence type="ECO:0000256" key="10">
    <source>
        <dbReference type="ARBA" id="ARBA00022679"/>
    </source>
</evidence>
<evidence type="ECO:0000256" key="4">
    <source>
        <dbReference type="ARBA" id="ARBA00008297"/>
    </source>
</evidence>
<accession>A0A8J6Y2Y5</accession>
<protein>
    <recommendedName>
        <fullName evidence="8">Formimidoyltransferase-cyclodeaminase</fullName>
        <ecNumber evidence="6">2.1.2.5</ecNumber>
        <ecNumber evidence="7">4.3.1.4</ecNumber>
    </recommendedName>
    <alternativeName>
        <fullName evidence="19">Formiminotransferase-cyclodeaminase</fullName>
    </alternativeName>
</protein>
<dbReference type="AlphaFoldDB" id="A0A8J6Y2Y5"/>
<evidence type="ECO:0000256" key="2">
    <source>
        <dbReference type="ARBA" id="ARBA00004555"/>
    </source>
</evidence>
<dbReference type="SMART" id="SM01222">
    <property type="entry name" value="FTCD_N"/>
    <property type="match status" value="1"/>
</dbReference>
<dbReference type="GO" id="GO:0019557">
    <property type="term" value="P:L-histidine catabolic process to glutamate and formate"/>
    <property type="evidence" value="ECO:0007669"/>
    <property type="project" value="UniProtKB-UniPathway"/>
</dbReference>
<comment type="similarity">
    <text evidence="5">In the C-terminal section; belongs to the cyclodeaminase/cyclohydrolase family.</text>
</comment>
<dbReference type="UniPathway" id="UPA00379">
    <property type="reaction ID" value="UER00555"/>
</dbReference>
<evidence type="ECO:0000256" key="6">
    <source>
        <dbReference type="ARBA" id="ARBA00012252"/>
    </source>
</evidence>
<feature type="domain" description="Formiminotransferase N-terminal subdomain" evidence="21">
    <location>
        <begin position="2"/>
        <end position="179"/>
    </location>
</feature>
<dbReference type="FunFam" id="3.30.990.10:FF:000001">
    <property type="entry name" value="Formimidoyltransferase cyclodeaminase"/>
    <property type="match status" value="1"/>
</dbReference>
<reference evidence="22 23" key="1">
    <citation type="submission" date="2020-08" db="EMBL/GenBank/DDBJ databases">
        <title>Acidobacteriota in marine sediments use diverse sulfur dissimilation pathways.</title>
        <authorList>
            <person name="Wasmund K."/>
        </authorList>
    </citation>
    <scope>NUCLEOTIDE SEQUENCE [LARGE SCALE GENOMIC DNA]</scope>
    <source>
        <strain evidence="22">MAG AM4</strain>
    </source>
</reference>
<dbReference type="EMBL" id="JACXWD010000025">
    <property type="protein sequence ID" value="MBD3868239.1"/>
    <property type="molecule type" value="Genomic_DNA"/>
</dbReference>
<dbReference type="EC" id="2.1.2.5" evidence="6"/>
<dbReference type="NCBIfam" id="TIGR02024">
    <property type="entry name" value="FtcD"/>
    <property type="match status" value="1"/>
</dbReference>
<dbReference type="Pfam" id="PF07837">
    <property type="entry name" value="FTCD_N"/>
    <property type="match status" value="1"/>
</dbReference>
<evidence type="ECO:0000259" key="20">
    <source>
        <dbReference type="SMART" id="SM01221"/>
    </source>
</evidence>
<evidence type="ECO:0000256" key="17">
    <source>
        <dbReference type="ARBA" id="ARBA00025506"/>
    </source>
</evidence>
<name>A0A8J6Y2Y5_9BACT</name>
<comment type="pathway">
    <text evidence="3">Amino-acid degradation; L-histidine degradation into L-glutamate; L-glutamate from N-formimidoyl-L-glutamate (transferase route): step 1/1.</text>
</comment>
<dbReference type="InterPro" id="IPR036178">
    <property type="entry name" value="Formintransfe-cycloase-like_sf"/>
</dbReference>
<evidence type="ECO:0000256" key="5">
    <source>
        <dbReference type="ARBA" id="ARBA00010825"/>
    </source>
</evidence>
<sequence>MKLIECVPNFSDGRNPEVIEAITAEIRNTEGAVLLDVDPGAATNRTVVTMIGTPEAVEEAAFRAIRKASELIDMSGHTGEHPRMGATDVCPFVPVQGATMEDCVEVARKLGKRVGEELGIPVYLYENAASRPERNSLADVRQGEYEALPAKLKKAEFKPDFGPAEFNARAGATAIGAREFLIAYNINLNTRDKGLAKKIALEIREKGKLKRDGGGKIVKDDNGKRMWVPGRFKNVRGVGWYIEEFGRAQLSFNLTNYKVSPVHEVFDACREEAARLGLRVTGSELVGLIPLDAALAAGDHYLKLQGKTTGVSVKERIHTAALSLGLDEISAFEPDEKIVEFKYSGASGGLKSMTLTDFADELASDSPAPGGGSIAALCGSLSAGLSAMVAGLTWSKKGMEAARPAMEEVGCQGQNLKDWFMDAVDRDTDAFNQVLAAMRLPRSTDADKEARTAAIEAANQYATQVPLDVLERSALAAELALGVARDGNPNSVSDAGVAGACALAAAEGAAMNVLINAPSLTDRAVADRMLARQAELLAKTQKTAAEVRKVVYGKLAG</sequence>
<evidence type="ECO:0000256" key="14">
    <source>
        <dbReference type="ARBA" id="ARBA00023212"/>
    </source>
</evidence>
<comment type="subunit">
    <text evidence="18">Homooctamer, including four polyglutamate binding sites. The subunits are arranged as a tetramer of dimers, and form a planar ring-shaped structure.</text>
</comment>
<dbReference type="GO" id="GO:0005542">
    <property type="term" value="F:folic acid binding"/>
    <property type="evidence" value="ECO:0007669"/>
    <property type="project" value="UniProtKB-KW"/>
</dbReference>
<dbReference type="SUPFAM" id="SSF55116">
    <property type="entry name" value="Formiminotransferase domain of formiminotransferase-cyclodeaminase"/>
    <property type="match status" value="2"/>
</dbReference>
<dbReference type="InterPro" id="IPR037070">
    <property type="entry name" value="Formiminotransferase_C_sf"/>
</dbReference>
<evidence type="ECO:0000256" key="8">
    <source>
        <dbReference type="ARBA" id="ARBA00017787"/>
    </source>
</evidence>
<feature type="domain" description="Formiminotransferase C-terminal subdomain" evidence="20">
    <location>
        <begin position="180"/>
        <end position="342"/>
    </location>
</feature>
<dbReference type="Gene3D" id="3.30.70.670">
    <property type="entry name" value="Formiminotransferase, C-terminal subdomain"/>
    <property type="match status" value="1"/>
</dbReference>
<gene>
    <name evidence="22" type="primary">ftcD</name>
    <name evidence="22" type="ORF">IFK94_08935</name>
</gene>
<evidence type="ECO:0000256" key="12">
    <source>
        <dbReference type="ARBA" id="ARBA00022954"/>
    </source>
</evidence>
<evidence type="ECO:0000256" key="7">
    <source>
        <dbReference type="ARBA" id="ARBA00012998"/>
    </source>
</evidence>
<dbReference type="GO" id="GO:0030412">
    <property type="term" value="F:formimidoyltetrahydrofolate cyclodeaminase activity"/>
    <property type="evidence" value="ECO:0007669"/>
    <property type="project" value="UniProtKB-EC"/>
</dbReference>
<dbReference type="InterPro" id="IPR007044">
    <property type="entry name" value="Cyclodeamin/CycHdrlase"/>
</dbReference>
<comment type="function">
    <text evidence="17">Folate-dependent enzyme, that displays both transferase and deaminase activity. Serves to channel one-carbon units from formiminoglutamate to the folate pool.</text>
</comment>
<dbReference type="InterPro" id="IPR012886">
    <property type="entry name" value="Formiminotransferase_N"/>
</dbReference>
<keyword evidence="13" id="KW-0333">Golgi apparatus</keyword>
<dbReference type="GO" id="GO:0005814">
    <property type="term" value="C:centriole"/>
    <property type="evidence" value="ECO:0007669"/>
    <property type="project" value="UniProtKB-SubCell"/>
</dbReference>
<comment type="subcellular location">
    <subcellularLocation>
        <location evidence="1">Cytoplasm</location>
        <location evidence="1">Cytoskeleton</location>
        <location evidence="1">Microtubule organizing center</location>
        <location evidence="1">Centrosome</location>
        <location evidence="1">Centriole</location>
    </subcellularLocation>
    <subcellularLocation>
        <location evidence="2">Golgi apparatus</location>
    </subcellularLocation>
</comment>
<evidence type="ECO:0000313" key="22">
    <source>
        <dbReference type="EMBL" id="MBD3868239.1"/>
    </source>
</evidence>
<dbReference type="PANTHER" id="PTHR12234:SF0">
    <property type="entry name" value="FORMIMIDOYLTRANSFERASE-CYCLODEAMINASE"/>
    <property type="match status" value="1"/>
</dbReference>
<dbReference type="InterPro" id="IPR013802">
    <property type="entry name" value="Formiminotransferase_C"/>
</dbReference>
<dbReference type="EC" id="4.3.1.4" evidence="7"/>
<proteinExistence type="inferred from homology"/>
<dbReference type="SMART" id="SM01221">
    <property type="entry name" value="FTCD"/>
    <property type="match status" value="1"/>
</dbReference>
<evidence type="ECO:0000256" key="1">
    <source>
        <dbReference type="ARBA" id="ARBA00004114"/>
    </source>
</evidence>
<comment type="similarity">
    <text evidence="4">In the N-terminal section; belongs to the formiminotransferase family.</text>
</comment>
<evidence type="ECO:0000256" key="19">
    <source>
        <dbReference type="ARBA" id="ARBA00030029"/>
    </source>
</evidence>
<comment type="caution">
    <text evidence="22">The sequence shown here is derived from an EMBL/GenBank/DDBJ whole genome shotgun (WGS) entry which is preliminary data.</text>
</comment>
<dbReference type="InterPro" id="IPR051623">
    <property type="entry name" value="FTCD"/>
</dbReference>
<dbReference type="Proteomes" id="UP000648239">
    <property type="component" value="Unassembled WGS sequence"/>
</dbReference>
<evidence type="ECO:0000259" key="21">
    <source>
        <dbReference type="SMART" id="SM01222"/>
    </source>
</evidence>